<feature type="repeat" description="PPR" evidence="2">
    <location>
        <begin position="68"/>
        <end position="102"/>
    </location>
</feature>
<dbReference type="FunFam" id="1.25.40.10:FF:000196">
    <property type="entry name" value="Pentatricopeptide repeat-containing protein At4g14850"/>
    <property type="match status" value="1"/>
</dbReference>
<dbReference type="EMBL" id="KK784876">
    <property type="protein sequence ID" value="KDO80743.1"/>
    <property type="molecule type" value="Genomic_DNA"/>
</dbReference>
<reference evidence="3 4" key="1">
    <citation type="submission" date="2014-04" db="EMBL/GenBank/DDBJ databases">
        <authorList>
            <consortium name="International Citrus Genome Consortium"/>
            <person name="Gmitter F."/>
            <person name="Chen C."/>
            <person name="Farmerie W."/>
            <person name="Harkins T."/>
            <person name="Desany B."/>
            <person name="Mohiuddin M."/>
            <person name="Kodira C."/>
            <person name="Borodovsky M."/>
            <person name="Lomsadze A."/>
            <person name="Burns P."/>
            <person name="Jenkins J."/>
            <person name="Prochnik S."/>
            <person name="Shu S."/>
            <person name="Chapman J."/>
            <person name="Pitluck S."/>
            <person name="Schmutz J."/>
            <person name="Rokhsar D."/>
        </authorList>
    </citation>
    <scope>NUCLEOTIDE SEQUENCE</scope>
</reference>
<dbReference type="Proteomes" id="UP000027120">
    <property type="component" value="Unassembled WGS sequence"/>
</dbReference>
<protein>
    <recommendedName>
        <fullName evidence="5">Pentacotripeptide-repeat region of PRORP domain-containing protein</fullName>
    </recommendedName>
</protein>
<evidence type="ECO:0008006" key="5">
    <source>
        <dbReference type="Google" id="ProtNLM"/>
    </source>
</evidence>
<dbReference type="PANTHER" id="PTHR24015">
    <property type="entry name" value="OS07G0578800 PROTEIN-RELATED"/>
    <property type="match status" value="1"/>
</dbReference>
<keyword evidence="1" id="KW-0677">Repeat</keyword>
<dbReference type="GO" id="GO:0003723">
    <property type="term" value="F:RNA binding"/>
    <property type="evidence" value="ECO:0007669"/>
    <property type="project" value="InterPro"/>
</dbReference>
<accession>A0A067GM04</accession>
<feature type="non-terminal residue" evidence="3">
    <location>
        <position position="156"/>
    </location>
</feature>
<sequence length="156" mass="18018">MDLRRIVEALRHCGQRRSIKQGKSLHCRIIKYGLSQDIFTGNNLLSMYADFTSLNDAHKLFDEMARKNIVSWTTMVTAYTSNKRPNWAIRLYNHMLEYGSVEPNGFMYSAVLKACSLSGDLDLGRLIHERITREKLEYDTVLMNTLLDMYVKCGSL</sequence>
<dbReference type="InterPro" id="IPR011990">
    <property type="entry name" value="TPR-like_helical_dom_sf"/>
</dbReference>
<evidence type="ECO:0000313" key="3">
    <source>
        <dbReference type="EMBL" id="KDO80743.1"/>
    </source>
</evidence>
<dbReference type="PROSITE" id="PS51375">
    <property type="entry name" value="PPR"/>
    <property type="match status" value="1"/>
</dbReference>
<dbReference type="AlphaFoldDB" id="A0A067GM04"/>
<evidence type="ECO:0000256" key="1">
    <source>
        <dbReference type="ARBA" id="ARBA00022737"/>
    </source>
</evidence>
<name>A0A067GM04_CITSI</name>
<gene>
    <name evidence="3" type="ORF">CISIN_1g0059432mg</name>
</gene>
<dbReference type="GO" id="GO:0009451">
    <property type="term" value="P:RNA modification"/>
    <property type="evidence" value="ECO:0007669"/>
    <property type="project" value="InterPro"/>
</dbReference>
<proteinExistence type="predicted"/>
<dbReference type="Pfam" id="PF13041">
    <property type="entry name" value="PPR_2"/>
    <property type="match status" value="1"/>
</dbReference>
<dbReference type="NCBIfam" id="TIGR00756">
    <property type="entry name" value="PPR"/>
    <property type="match status" value="1"/>
</dbReference>
<dbReference type="InterPro" id="IPR046960">
    <property type="entry name" value="PPR_At4g14850-like_plant"/>
</dbReference>
<evidence type="ECO:0000313" key="4">
    <source>
        <dbReference type="Proteomes" id="UP000027120"/>
    </source>
</evidence>
<dbReference type="InterPro" id="IPR002885">
    <property type="entry name" value="PPR_rpt"/>
</dbReference>
<organism evidence="3 4">
    <name type="scientific">Citrus sinensis</name>
    <name type="common">Sweet orange</name>
    <name type="synonym">Citrus aurantium var. sinensis</name>
    <dbReference type="NCBI Taxonomy" id="2711"/>
    <lineage>
        <taxon>Eukaryota</taxon>
        <taxon>Viridiplantae</taxon>
        <taxon>Streptophyta</taxon>
        <taxon>Embryophyta</taxon>
        <taxon>Tracheophyta</taxon>
        <taxon>Spermatophyta</taxon>
        <taxon>Magnoliopsida</taxon>
        <taxon>eudicotyledons</taxon>
        <taxon>Gunneridae</taxon>
        <taxon>Pentapetalae</taxon>
        <taxon>rosids</taxon>
        <taxon>malvids</taxon>
        <taxon>Sapindales</taxon>
        <taxon>Rutaceae</taxon>
        <taxon>Aurantioideae</taxon>
        <taxon>Citrus</taxon>
    </lineage>
</organism>
<evidence type="ECO:0000256" key="2">
    <source>
        <dbReference type="PROSITE-ProRule" id="PRU00708"/>
    </source>
</evidence>
<keyword evidence="4" id="KW-1185">Reference proteome</keyword>
<dbReference type="Gene3D" id="1.25.40.10">
    <property type="entry name" value="Tetratricopeptide repeat domain"/>
    <property type="match status" value="1"/>
</dbReference>